<protein>
    <submittedName>
        <fullName evidence="2">Uncharacterized protein</fullName>
    </submittedName>
</protein>
<feature type="compositionally biased region" description="Polar residues" evidence="1">
    <location>
        <begin position="54"/>
        <end position="65"/>
    </location>
</feature>
<reference evidence="2" key="1">
    <citation type="submission" date="2017-07" db="EMBL/GenBank/DDBJ databases">
        <title>Taro Niue Genome Assembly and Annotation.</title>
        <authorList>
            <person name="Atibalentja N."/>
            <person name="Keating K."/>
            <person name="Fields C.J."/>
        </authorList>
    </citation>
    <scope>NUCLEOTIDE SEQUENCE</scope>
    <source>
        <strain evidence="2">Niue_2</strain>
        <tissue evidence="2">Leaf</tissue>
    </source>
</reference>
<evidence type="ECO:0000256" key="1">
    <source>
        <dbReference type="SAM" id="MobiDB-lite"/>
    </source>
</evidence>
<sequence length="72" mass="7623">MLDECTRGSETTLIGPTRMGVPGNGNIPKAHCALGQSLKCHSTGRRLARRSARESNGQTALSARSESTRADP</sequence>
<gene>
    <name evidence="2" type="ORF">Taro_038545</name>
</gene>
<evidence type="ECO:0000313" key="2">
    <source>
        <dbReference type="EMBL" id="MQM05732.1"/>
    </source>
</evidence>
<keyword evidence="3" id="KW-1185">Reference proteome</keyword>
<proteinExistence type="predicted"/>
<dbReference type="AlphaFoldDB" id="A0A843W700"/>
<evidence type="ECO:0000313" key="3">
    <source>
        <dbReference type="Proteomes" id="UP000652761"/>
    </source>
</evidence>
<feature type="region of interest" description="Disordered" evidence="1">
    <location>
        <begin position="43"/>
        <end position="72"/>
    </location>
</feature>
<comment type="caution">
    <text evidence="2">The sequence shown here is derived from an EMBL/GenBank/DDBJ whole genome shotgun (WGS) entry which is preliminary data.</text>
</comment>
<accession>A0A843W700</accession>
<organism evidence="2 3">
    <name type="scientific">Colocasia esculenta</name>
    <name type="common">Wild taro</name>
    <name type="synonym">Arum esculentum</name>
    <dbReference type="NCBI Taxonomy" id="4460"/>
    <lineage>
        <taxon>Eukaryota</taxon>
        <taxon>Viridiplantae</taxon>
        <taxon>Streptophyta</taxon>
        <taxon>Embryophyta</taxon>
        <taxon>Tracheophyta</taxon>
        <taxon>Spermatophyta</taxon>
        <taxon>Magnoliopsida</taxon>
        <taxon>Liliopsida</taxon>
        <taxon>Araceae</taxon>
        <taxon>Aroideae</taxon>
        <taxon>Colocasieae</taxon>
        <taxon>Colocasia</taxon>
    </lineage>
</organism>
<feature type="region of interest" description="Disordered" evidence="1">
    <location>
        <begin position="1"/>
        <end position="26"/>
    </location>
</feature>
<dbReference type="Proteomes" id="UP000652761">
    <property type="component" value="Unassembled WGS sequence"/>
</dbReference>
<name>A0A843W700_COLES</name>
<dbReference type="EMBL" id="NMUH01003468">
    <property type="protein sequence ID" value="MQM05732.1"/>
    <property type="molecule type" value="Genomic_DNA"/>
</dbReference>